<evidence type="ECO:0000313" key="2">
    <source>
        <dbReference type="Proteomes" id="UP000821845"/>
    </source>
</evidence>
<dbReference type="Proteomes" id="UP000821845">
    <property type="component" value="Chromosome 7"/>
</dbReference>
<gene>
    <name evidence="1" type="ORF">HPB50_004524</name>
</gene>
<keyword evidence="2" id="KW-1185">Reference proteome</keyword>
<name>A0ACB7RR37_HYAAI</name>
<evidence type="ECO:0000313" key="1">
    <source>
        <dbReference type="EMBL" id="KAH6925397.1"/>
    </source>
</evidence>
<accession>A0ACB7RR37</accession>
<protein>
    <submittedName>
        <fullName evidence="1">Uncharacterized protein</fullName>
    </submittedName>
</protein>
<organism evidence="1 2">
    <name type="scientific">Hyalomma asiaticum</name>
    <name type="common">Tick</name>
    <dbReference type="NCBI Taxonomy" id="266040"/>
    <lineage>
        <taxon>Eukaryota</taxon>
        <taxon>Metazoa</taxon>
        <taxon>Ecdysozoa</taxon>
        <taxon>Arthropoda</taxon>
        <taxon>Chelicerata</taxon>
        <taxon>Arachnida</taxon>
        <taxon>Acari</taxon>
        <taxon>Parasitiformes</taxon>
        <taxon>Ixodida</taxon>
        <taxon>Ixodoidea</taxon>
        <taxon>Ixodidae</taxon>
        <taxon>Hyalomminae</taxon>
        <taxon>Hyalomma</taxon>
    </lineage>
</organism>
<comment type="caution">
    <text evidence="1">The sequence shown here is derived from an EMBL/GenBank/DDBJ whole genome shotgun (WGS) entry which is preliminary data.</text>
</comment>
<dbReference type="EMBL" id="CM023487">
    <property type="protein sequence ID" value="KAH6925397.1"/>
    <property type="molecule type" value="Genomic_DNA"/>
</dbReference>
<sequence length="518" mass="57304">MEHDTKAPSRPHIIFFLADDLGWNDVSFHGSRQIPTPNIDALAAHGVVLQRHYATPVCSPSRAAFMTARYPTRVGIGYMALQPASKAALPLNIEVLPQWLKRQGYSTHMVGKNDICGLDFWRSVGHTTQAVTDLNGTYSTYVFTDEAKRIIAEHDSKKPLFLYLSYQAVHSGCKDCDVEAPEEVVDRFAYIKAHNRTLFAGALHLMDRSIGDVLEALQSRGMLADSIVVFASDNGGAPMKDSVASNAGSNWPLRGVKENVWEGGVRTPAVFWYGRLSDRLPLPPSQQMIHITDWAPTFYAAAGGDVSALGDVDGMDQWEALSSGTGTGHEDLILEIEGRNQASAIISGRYKLVNRSLAQSDPLLDSRLPRPEGDPPEELDLDTLMKSSKTWCALQQASIDAGACDQSVPREKWREELVLTCNGDPDSKKNEQITENFDPYDTAFVFDIISDPCELNNLAASEPQLRDKLLSKLVKIRAKIPINPMTAEEDERGYPQHHECAWSTWLDVEPAEYQTCAC</sequence>
<reference evidence="1" key="1">
    <citation type="submission" date="2020-05" db="EMBL/GenBank/DDBJ databases">
        <title>Large-scale comparative analyses of tick genomes elucidate their genetic diversity and vector capacities.</title>
        <authorList>
            <person name="Jia N."/>
            <person name="Wang J."/>
            <person name="Shi W."/>
            <person name="Du L."/>
            <person name="Sun Y."/>
            <person name="Zhan W."/>
            <person name="Jiang J."/>
            <person name="Wang Q."/>
            <person name="Zhang B."/>
            <person name="Ji P."/>
            <person name="Sakyi L.B."/>
            <person name="Cui X."/>
            <person name="Yuan T."/>
            <person name="Jiang B."/>
            <person name="Yang W."/>
            <person name="Lam T.T.-Y."/>
            <person name="Chang Q."/>
            <person name="Ding S."/>
            <person name="Wang X."/>
            <person name="Zhu J."/>
            <person name="Ruan X."/>
            <person name="Zhao L."/>
            <person name="Wei J."/>
            <person name="Que T."/>
            <person name="Du C."/>
            <person name="Cheng J."/>
            <person name="Dai P."/>
            <person name="Han X."/>
            <person name="Huang E."/>
            <person name="Gao Y."/>
            <person name="Liu J."/>
            <person name="Shao H."/>
            <person name="Ye R."/>
            <person name="Li L."/>
            <person name="Wei W."/>
            <person name="Wang X."/>
            <person name="Wang C."/>
            <person name="Yang T."/>
            <person name="Huo Q."/>
            <person name="Li W."/>
            <person name="Guo W."/>
            <person name="Chen H."/>
            <person name="Zhou L."/>
            <person name="Ni X."/>
            <person name="Tian J."/>
            <person name="Zhou Y."/>
            <person name="Sheng Y."/>
            <person name="Liu T."/>
            <person name="Pan Y."/>
            <person name="Xia L."/>
            <person name="Li J."/>
            <person name="Zhao F."/>
            <person name="Cao W."/>
        </authorList>
    </citation>
    <scope>NUCLEOTIDE SEQUENCE</scope>
    <source>
        <strain evidence="1">Hyas-2018</strain>
    </source>
</reference>
<proteinExistence type="predicted"/>